<sequence>MNGDSTRPIGHQYALAMLDGGEAQVRSIAQAAGSQLTMDAFLRVHDEEPVPAFLHSALCAMSLPTKRPKDETQPILREDGKYALAINPRPVLQTVDGKPVLRSLGVPYGAYPRVALIYLLSQAVTKRSRDVYLGRNFTEWMRRLGYQTVSYGPRGTANRMREQVDRLLACEWQIRWDGTEAGDSAFAVRDVKISNEYAGSLEKNGAFAREIRMSEGFYAHLIDHAVPLNEVAIRELKGTPTALDLYTYLAYRLPRIAADKGQTISWDQLARHLGNDADSKRFRQTVRETMQLVSAVYPNANVDMAGRKVVLYPSPAPMERKLVGPHLRLLGAPAAEKAPRSSVAGQAAEQGRLAEQGRGSSSRATPSAKPLVAFPSGSLSFGTREAPFRTIGLDKGHPWSVDHMADAFRAGFPGIARARTEAEWLRVWEAFVVSYSKRRANSDAE</sequence>
<name>A0ABV6CX11_9SPHN</name>
<dbReference type="Proteomes" id="UP001589798">
    <property type="component" value="Unassembled WGS sequence"/>
</dbReference>
<dbReference type="EMBL" id="JBHLWK010000012">
    <property type="protein sequence ID" value="MFC0204686.1"/>
    <property type="molecule type" value="Genomic_DNA"/>
</dbReference>
<gene>
    <name evidence="2" type="ORF">ACFFJC_10415</name>
</gene>
<proteinExistence type="predicted"/>
<keyword evidence="3" id="KW-1185">Reference proteome</keyword>
<accession>A0ABV6CX11</accession>
<protein>
    <submittedName>
        <fullName evidence="2">Replication protein RepA</fullName>
    </submittedName>
</protein>
<evidence type="ECO:0000313" key="2">
    <source>
        <dbReference type="EMBL" id="MFC0204686.1"/>
    </source>
</evidence>
<dbReference type="InterPro" id="IPR006881">
    <property type="entry name" value="RepA_C"/>
</dbReference>
<feature type="region of interest" description="Disordered" evidence="1">
    <location>
        <begin position="334"/>
        <end position="371"/>
    </location>
</feature>
<evidence type="ECO:0000256" key="1">
    <source>
        <dbReference type="SAM" id="MobiDB-lite"/>
    </source>
</evidence>
<organism evidence="2 3">
    <name type="scientific">Novosphingobium soli</name>
    <dbReference type="NCBI Taxonomy" id="574956"/>
    <lineage>
        <taxon>Bacteria</taxon>
        <taxon>Pseudomonadati</taxon>
        <taxon>Pseudomonadota</taxon>
        <taxon>Alphaproteobacteria</taxon>
        <taxon>Sphingomonadales</taxon>
        <taxon>Sphingomonadaceae</taxon>
        <taxon>Novosphingobium</taxon>
    </lineage>
</organism>
<comment type="caution">
    <text evidence="2">The sequence shown here is derived from an EMBL/GenBank/DDBJ whole genome shotgun (WGS) entry which is preliminary data.</text>
</comment>
<dbReference type="RefSeq" id="WP_379487442.1">
    <property type="nucleotide sequence ID" value="NZ_JBHLWK010000012.1"/>
</dbReference>
<dbReference type="Pfam" id="PF04796">
    <property type="entry name" value="RepA_C"/>
    <property type="match status" value="1"/>
</dbReference>
<evidence type="ECO:0000313" key="3">
    <source>
        <dbReference type="Proteomes" id="UP001589798"/>
    </source>
</evidence>
<reference evidence="2 3" key="1">
    <citation type="submission" date="2024-09" db="EMBL/GenBank/DDBJ databases">
        <authorList>
            <person name="Sun Q."/>
            <person name="Mori K."/>
        </authorList>
    </citation>
    <scope>NUCLEOTIDE SEQUENCE [LARGE SCALE GENOMIC DNA]</scope>
    <source>
        <strain evidence="2 3">CCM 7706</strain>
    </source>
</reference>